<dbReference type="AlphaFoldDB" id="A0A518B650"/>
<dbReference type="KEGG" id="knv:Pan216_33150"/>
<reference evidence="3 4" key="1">
    <citation type="submission" date="2019-02" db="EMBL/GenBank/DDBJ databases">
        <title>Deep-cultivation of Planctomycetes and their phenomic and genomic characterization uncovers novel biology.</title>
        <authorList>
            <person name="Wiegand S."/>
            <person name="Jogler M."/>
            <person name="Boedeker C."/>
            <person name="Pinto D."/>
            <person name="Vollmers J."/>
            <person name="Rivas-Marin E."/>
            <person name="Kohn T."/>
            <person name="Peeters S.H."/>
            <person name="Heuer A."/>
            <person name="Rast P."/>
            <person name="Oberbeckmann S."/>
            <person name="Bunk B."/>
            <person name="Jeske O."/>
            <person name="Meyerdierks A."/>
            <person name="Storesund J.E."/>
            <person name="Kallscheuer N."/>
            <person name="Luecker S."/>
            <person name="Lage O.M."/>
            <person name="Pohl T."/>
            <person name="Merkel B.J."/>
            <person name="Hornburger P."/>
            <person name="Mueller R.-W."/>
            <person name="Bruemmer F."/>
            <person name="Labrenz M."/>
            <person name="Spormann A.M."/>
            <person name="Op den Camp H."/>
            <person name="Overmann J."/>
            <person name="Amann R."/>
            <person name="Jetten M.S.M."/>
            <person name="Mascher T."/>
            <person name="Medema M.H."/>
            <person name="Devos D.P."/>
            <person name="Kaster A.-K."/>
            <person name="Ovreas L."/>
            <person name="Rohde M."/>
            <person name="Galperin M.Y."/>
            <person name="Jogler C."/>
        </authorList>
    </citation>
    <scope>NUCLEOTIDE SEQUENCE [LARGE SCALE GENOMIC DNA]</scope>
    <source>
        <strain evidence="3 4">Pan216</strain>
    </source>
</reference>
<sequence length="307" mass="33164">MRMYRNRSFRAAFTLVELLVVIAIIGVLVSLLLPAVQQAREAGRRMQCGNNLKQLGVALHTYAEAHGVLPPGGMCDNELSWLVMILPMTERQSLYDQFSLVAGPYEGSGGTGPGKNEHALNRIPTFLCPTASSDLANYNPERIPPNTGTFPYTTHYYGVMGPIGTNPVTGSAYTSDSRGSAYASIAQQGMLYNDSSVRFAQVTDGLSKTFLIGETSWTGYDRYRSWVRGCDPYSNGLAMAAAKNARYQPSGFSNIGAFNEGAFGSNHPGGVHFLNADGSLVFLSENVDFETFLGLSSRNGGEPVQLD</sequence>
<proteinExistence type="predicted"/>
<dbReference type="PANTHER" id="PTHR30093:SF2">
    <property type="entry name" value="TYPE II SECRETION SYSTEM PROTEIN H"/>
    <property type="match status" value="1"/>
</dbReference>
<gene>
    <name evidence="3" type="ORF">Pan216_33150</name>
</gene>
<evidence type="ECO:0000313" key="4">
    <source>
        <dbReference type="Proteomes" id="UP000317093"/>
    </source>
</evidence>
<dbReference type="InterPro" id="IPR011453">
    <property type="entry name" value="DUF1559"/>
</dbReference>
<dbReference type="SUPFAM" id="SSF54523">
    <property type="entry name" value="Pili subunits"/>
    <property type="match status" value="1"/>
</dbReference>
<dbReference type="OrthoDB" id="255848at2"/>
<dbReference type="NCBIfam" id="TIGR04294">
    <property type="entry name" value="pre_pil_HX9DG"/>
    <property type="match status" value="1"/>
</dbReference>
<keyword evidence="4" id="KW-1185">Reference proteome</keyword>
<evidence type="ECO:0000256" key="1">
    <source>
        <dbReference type="SAM" id="Phobius"/>
    </source>
</evidence>
<organism evidence="3 4">
    <name type="scientific">Kolteria novifilia</name>
    <dbReference type="NCBI Taxonomy" id="2527975"/>
    <lineage>
        <taxon>Bacteria</taxon>
        <taxon>Pseudomonadati</taxon>
        <taxon>Planctomycetota</taxon>
        <taxon>Planctomycetia</taxon>
        <taxon>Kolteriales</taxon>
        <taxon>Kolteriaceae</taxon>
        <taxon>Kolteria</taxon>
    </lineage>
</organism>
<dbReference type="InterPro" id="IPR012902">
    <property type="entry name" value="N_methyl_site"/>
</dbReference>
<evidence type="ECO:0000313" key="3">
    <source>
        <dbReference type="EMBL" id="QDU62448.1"/>
    </source>
</evidence>
<dbReference type="InterPro" id="IPR027558">
    <property type="entry name" value="Pre_pil_HX9DG_C"/>
</dbReference>
<protein>
    <recommendedName>
        <fullName evidence="2">DUF1559 domain-containing protein</fullName>
    </recommendedName>
</protein>
<dbReference type="EMBL" id="CP036279">
    <property type="protein sequence ID" value="QDU62448.1"/>
    <property type="molecule type" value="Genomic_DNA"/>
</dbReference>
<feature type="domain" description="DUF1559" evidence="2">
    <location>
        <begin position="37"/>
        <end position="290"/>
    </location>
</feature>
<keyword evidence="1" id="KW-0812">Transmembrane</keyword>
<dbReference type="InterPro" id="IPR045584">
    <property type="entry name" value="Pilin-like"/>
</dbReference>
<dbReference type="Gene3D" id="3.30.700.10">
    <property type="entry name" value="Glycoprotein, Type 4 Pilin"/>
    <property type="match status" value="1"/>
</dbReference>
<dbReference type="Pfam" id="PF07963">
    <property type="entry name" value="N_methyl"/>
    <property type="match status" value="1"/>
</dbReference>
<feature type="transmembrane region" description="Helical" evidence="1">
    <location>
        <begin position="12"/>
        <end position="36"/>
    </location>
</feature>
<name>A0A518B650_9BACT</name>
<evidence type="ECO:0000259" key="2">
    <source>
        <dbReference type="Pfam" id="PF07596"/>
    </source>
</evidence>
<dbReference type="Pfam" id="PF07596">
    <property type="entry name" value="SBP_bac_10"/>
    <property type="match status" value="1"/>
</dbReference>
<keyword evidence="1" id="KW-1133">Transmembrane helix</keyword>
<keyword evidence="1" id="KW-0472">Membrane</keyword>
<dbReference type="NCBIfam" id="TIGR02532">
    <property type="entry name" value="IV_pilin_GFxxxE"/>
    <property type="match status" value="1"/>
</dbReference>
<dbReference type="Proteomes" id="UP000317093">
    <property type="component" value="Chromosome"/>
</dbReference>
<dbReference type="PANTHER" id="PTHR30093">
    <property type="entry name" value="GENERAL SECRETION PATHWAY PROTEIN G"/>
    <property type="match status" value="1"/>
</dbReference>
<accession>A0A518B650</accession>